<sequence length="113" mass="12946">MNYKTELLQGLETWDIRKISELPHIFELGSKIYYIQGSSNFQYGGESGSFISLEKKRRADNTDRGHGHACTGHPRRHLNFYQRKENASINRDGNHIVSRSKHVIPSNPSYGLS</sequence>
<comment type="caution">
    <text evidence="2">The sequence shown here is derived from an EMBL/GenBank/DDBJ whole genome shotgun (WGS) entry which is preliminary data.</text>
</comment>
<organism evidence="2 3">
    <name type="scientific">Cuscuta epithymum</name>
    <dbReference type="NCBI Taxonomy" id="186058"/>
    <lineage>
        <taxon>Eukaryota</taxon>
        <taxon>Viridiplantae</taxon>
        <taxon>Streptophyta</taxon>
        <taxon>Embryophyta</taxon>
        <taxon>Tracheophyta</taxon>
        <taxon>Spermatophyta</taxon>
        <taxon>Magnoliopsida</taxon>
        <taxon>eudicotyledons</taxon>
        <taxon>Gunneridae</taxon>
        <taxon>Pentapetalae</taxon>
        <taxon>asterids</taxon>
        <taxon>lamiids</taxon>
        <taxon>Solanales</taxon>
        <taxon>Convolvulaceae</taxon>
        <taxon>Cuscuteae</taxon>
        <taxon>Cuscuta</taxon>
        <taxon>Cuscuta subgen. Cuscuta</taxon>
    </lineage>
</organism>
<dbReference type="AlphaFoldDB" id="A0AAV0CNC7"/>
<feature type="region of interest" description="Disordered" evidence="1">
    <location>
        <begin position="57"/>
        <end position="76"/>
    </location>
</feature>
<accession>A0AAV0CNC7</accession>
<dbReference type="Proteomes" id="UP001152523">
    <property type="component" value="Unassembled WGS sequence"/>
</dbReference>
<feature type="compositionally biased region" description="Basic and acidic residues" evidence="1">
    <location>
        <begin position="57"/>
        <end position="66"/>
    </location>
</feature>
<evidence type="ECO:0000256" key="1">
    <source>
        <dbReference type="SAM" id="MobiDB-lite"/>
    </source>
</evidence>
<evidence type="ECO:0000313" key="3">
    <source>
        <dbReference type="Proteomes" id="UP001152523"/>
    </source>
</evidence>
<proteinExistence type="predicted"/>
<dbReference type="EMBL" id="CAMAPF010000031">
    <property type="protein sequence ID" value="CAH9077176.1"/>
    <property type="molecule type" value="Genomic_DNA"/>
</dbReference>
<feature type="region of interest" description="Disordered" evidence="1">
    <location>
        <begin position="91"/>
        <end position="113"/>
    </location>
</feature>
<gene>
    <name evidence="2" type="ORF">CEPIT_LOCUS6079</name>
</gene>
<reference evidence="2" key="1">
    <citation type="submission" date="2022-07" db="EMBL/GenBank/DDBJ databases">
        <authorList>
            <person name="Macas J."/>
            <person name="Novak P."/>
            <person name="Neumann P."/>
        </authorList>
    </citation>
    <scope>NUCLEOTIDE SEQUENCE</scope>
</reference>
<keyword evidence="3" id="KW-1185">Reference proteome</keyword>
<evidence type="ECO:0000313" key="2">
    <source>
        <dbReference type="EMBL" id="CAH9077176.1"/>
    </source>
</evidence>
<protein>
    <submittedName>
        <fullName evidence="2">Uncharacterized protein</fullName>
    </submittedName>
</protein>
<name>A0AAV0CNC7_9ASTE</name>